<feature type="transmembrane region" description="Helical" evidence="1">
    <location>
        <begin position="12"/>
        <end position="31"/>
    </location>
</feature>
<comment type="caution">
    <text evidence="2">The sequence shown here is derived from an EMBL/GenBank/DDBJ whole genome shotgun (WGS) entry which is preliminary data.</text>
</comment>
<feature type="transmembrane region" description="Helical" evidence="1">
    <location>
        <begin position="109"/>
        <end position="131"/>
    </location>
</feature>
<reference evidence="2 3" key="1">
    <citation type="journal article" date="2017" name="ISME J.">
        <title>Potential for microbial H2 and metal transformations associated with novel bacteria and archaea in deep terrestrial subsurface sediments.</title>
        <authorList>
            <person name="Hernsdorf A.W."/>
            <person name="Amano Y."/>
            <person name="Miyakawa K."/>
            <person name="Ise K."/>
            <person name="Suzuki Y."/>
            <person name="Anantharaman K."/>
            <person name="Probst A."/>
            <person name="Burstein D."/>
            <person name="Thomas B.C."/>
            <person name="Banfield J.F."/>
        </authorList>
    </citation>
    <scope>NUCLEOTIDE SEQUENCE [LARGE SCALE GENOMIC DNA]</scope>
    <source>
        <strain evidence="2">HGW-Kuenenbacteria-1</strain>
    </source>
</reference>
<sequence>MLKTKTKKTNKILFSLFFIVFCASLVIPIAINTQFANAATLTTNELLSNDVMGKSGLPMSTDLKGTIMRVVNVVLGFLGVIAVIIIIIGGFKYMTGGGSEEKSTEARQFIIAGIIGLAIVLSAYAIANFVIKESLTAMNQ</sequence>
<dbReference type="InterPro" id="IPR043993">
    <property type="entry name" value="T4SS_pilin"/>
</dbReference>
<protein>
    <submittedName>
        <fullName evidence="2">Uncharacterized protein</fullName>
    </submittedName>
</protein>
<dbReference type="AlphaFoldDB" id="A0A2N1UNS9"/>
<dbReference type="EMBL" id="PGYQ01000005">
    <property type="protein sequence ID" value="PKL72442.1"/>
    <property type="molecule type" value="Genomic_DNA"/>
</dbReference>
<keyword evidence="1" id="KW-0472">Membrane</keyword>
<feature type="transmembrane region" description="Helical" evidence="1">
    <location>
        <begin position="67"/>
        <end position="88"/>
    </location>
</feature>
<evidence type="ECO:0000313" key="3">
    <source>
        <dbReference type="Proteomes" id="UP000233414"/>
    </source>
</evidence>
<keyword evidence="1" id="KW-1133">Transmembrane helix</keyword>
<evidence type="ECO:0000313" key="2">
    <source>
        <dbReference type="EMBL" id="PKL72442.1"/>
    </source>
</evidence>
<dbReference type="Proteomes" id="UP000233414">
    <property type="component" value="Unassembled WGS sequence"/>
</dbReference>
<organism evidence="2 3">
    <name type="scientific">Candidatus Kuenenbacteria bacterium HGW-Kuenenbacteria-1</name>
    <dbReference type="NCBI Taxonomy" id="2013812"/>
    <lineage>
        <taxon>Bacteria</taxon>
        <taxon>Candidatus Kueneniibacteriota</taxon>
    </lineage>
</organism>
<name>A0A2N1UNS9_9BACT</name>
<evidence type="ECO:0000256" key="1">
    <source>
        <dbReference type="SAM" id="Phobius"/>
    </source>
</evidence>
<proteinExistence type="predicted"/>
<gene>
    <name evidence="2" type="ORF">CVV26_01595</name>
</gene>
<dbReference type="Pfam" id="PF18895">
    <property type="entry name" value="T4SS_pilin"/>
    <property type="match status" value="1"/>
</dbReference>
<keyword evidence="1" id="KW-0812">Transmembrane</keyword>
<accession>A0A2N1UNS9</accession>